<comment type="caution">
    <text evidence="3">The sequence shown here is derived from an EMBL/GenBank/DDBJ whole genome shotgun (WGS) entry which is preliminary data.</text>
</comment>
<dbReference type="PANTHER" id="PTHR43174:SF1">
    <property type="entry name" value="UDP-N-ACETYLGLUCOSAMINE 2-EPIMERASE"/>
    <property type="match status" value="1"/>
</dbReference>
<sequence>MKICISLGTRPEIIKMSSVIRECARRKLDYFILHTNQHYSKNLDEIFFKELDLPKPKYNLNIGSGTHGEQTGRMLIEIEKVFLKEKPDVVLVQGDTNTVLASALAAAKLHIKVGHVEAGLRSYFREMPEEINRVLADHCSDFLFAPTKNAESILIGEGIPKEKVFVTGNTVVDAVRQNLELAGKKSRILEKLGLDKSGYFLITTHRPENVDKKERLAGILEGLNLVYKRFNLPVIYPIHPRTAKMVETFKLKIPAGTRVVEPVGYLDFLNLERNAKLVLTDSGGIQEEVCILRVPCVTLRGNTERPETLEVGGNILAGADPGKILKSAERMFTKNKKWKNPFGDGRAGERIVEYILRNGKR</sequence>
<dbReference type="EMBL" id="MEUW01000005">
    <property type="protein sequence ID" value="OGC44892.1"/>
    <property type="molecule type" value="Genomic_DNA"/>
</dbReference>
<feature type="domain" description="UDP-N-acetylglucosamine 2-epimerase" evidence="2">
    <location>
        <begin position="23"/>
        <end position="355"/>
    </location>
</feature>
<dbReference type="CDD" id="cd03786">
    <property type="entry name" value="GTB_UDP-GlcNAc_2-Epimerase"/>
    <property type="match status" value="1"/>
</dbReference>
<dbReference type="STRING" id="1802613.A2V54_00210"/>
<dbReference type="PANTHER" id="PTHR43174">
    <property type="entry name" value="UDP-N-ACETYLGLUCOSAMINE 2-EPIMERASE"/>
    <property type="match status" value="1"/>
</dbReference>
<accession>A0A1F4UJ50</accession>
<dbReference type="Gene3D" id="3.40.50.2000">
    <property type="entry name" value="Glycogen Phosphorylase B"/>
    <property type="match status" value="2"/>
</dbReference>
<evidence type="ECO:0000256" key="1">
    <source>
        <dbReference type="RuleBase" id="RU003513"/>
    </source>
</evidence>
<dbReference type="Pfam" id="PF02350">
    <property type="entry name" value="Epimerase_2"/>
    <property type="match status" value="1"/>
</dbReference>
<name>A0A1F4UJ50_UNCKA</name>
<dbReference type="GO" id="GO:0016853">
    <property type="term" value="F:isomerase activity"/>
    <property type="evidence" value="ECO:0007669"/>
    <property type="project" value="UniProtKB-KW"/>
</dbReference>
<organism evidence="3 4">
    <name type="scientific">candidate division WWE3 bacterium RBG_19FT_COMBO_53_11</name>
    <dbReference type="NCBI Taxonomy" id="1802613"/>
    <lineage>
        <taxon>Bacteria</taxon>
        <taxon>Katanobacteria</taxon>
    </lineage>
</organism>
<dbReference type="Proteomes" id="UP000176583">
    <property type="component" value="Unassembled WGS sequence"/>
</dbReference>
<reference evidence="3 4" key="1">
    <citation type="journal article" date="2016" name="Nat. Commun.">
        <title>Thousands of microbial genomes shed light on interconnected biogeochemical processes in an aquifer system.</title>
        <authorList>
            <person name="Anantharaman K."/>
            <person name="Brown C.T."/>
            <person name="Hug L.A."/>
            <person name="Sharon I."/>
            <person name="Castelle C.J."/>
            <person name="Probst A.J."/>
            <person name="Thomas B.C."/>
            <person name="Singh A."/>
            <person name="Wilkins M.J."/>
            <person name="Karaoz U."/>
            <person name="Brodie E.L."/>
            <person name="Williams K.H."/>
            <person name="Hubbard S.S."/>
            <person name="Banfield J.F."/>
        </authorList>
    </citation>
    <scope>NUCLEOTIDE SEQUENCE [LARGE SCALE GENOMIC DNA]</scope>
</reference>
<protein>
    <submittedName>
        <fullName evidence="3">UDP-N-acetylglucosamine 2-epimerase</fullName>
    </submittedName>
</protein>
<comment type="similarity">
    <text evidence="1">Belongs to the UDP-N-acetylglucosamine 2-epimerase family.</text>
</comment>
<evidence type="ECO:0000313" key="3">
    <source>
        <dbReference type="EMBL" id="OGC44892.1"/>
    </source>
</evidence>
<dbReference type="InterPro" id="IPR029767">
    <property type="entry name" value="WecB-like"/>
</dbReference>
<dbReference type="NCBIfam" id="TIGR00236">
    <property type="entry name" value="wecB"/>
    <property type="match status" value="1"/>
</dbReference>
<evidence type="ECO:0000313" key="4">
    <source>
        <dbReference type="Proteomes" id="UP000176583"/>
    </source>
</evidence>
<gene>
    <name evidence="3" type="ORF">A2V54_00210</name>
</gene>
<dbReference type="SUPFAM" id="SSF53756">
    <property type="entry name" value="UDP-Glycosyltransferase/glycogen phosphorylase"/>
    <property type="match status" value="1"/>
</dbReference>
<dbReference type="InterPro" id="IPR003331">
    <property type="entry name" value="UDP_GlcNAc_Epimerase_2_dom"/>
</dbReference>
<proteinExistence type="inferred from homology"/>
<dbReference type="AlphaFoldDB" id="A0A1F4UJ50"/>
<evidence type="ECO:0000259" key="2">
    <source>
        <dbReference type="Pfam" id="PF02350"/>
    </source>
</evidence>
<keyword evidence="1" id="KW-0413">Isomerase</keyword>